<feature type="compositionally biased region" description="Low complexity" evidence="5">
    <location>
        <begin position="750"/>
        <end position="774"/>
    </location>
</feature>
<dbReference type="PROSITE" id="PS50089">
    <property type="entry name" value="ZF_RING_2"/>
    <property type="match status" value="1"/>
</dbReference>
<feature type="domain" description="RING-type" evidence="6">
    <location>
        <begin position="971"/>
        <end position="1013"/>
    </location>
</feature>
<feature type="region of interest" description="Disordered" evidence="5">
    <location>
        <begin position="415"/>
        <end position="438"/>
    </location>
</feature>
<reference evidence="7 8" key="1">
    <citation type="submission" date="2017-03" db="EMBL/GenBank/DDBJ databases">
        <title>Genomes of endolithic fungi from Antarctica.</title>
        <authorList>
            <person name="Coleine C."/>
            <person name="Masonjones S."/>
            <person name="Stajich J.E."/>
        </authorList>
    </citation>
    <scope>NUCLEOTIDE SEQUENCE [LARGE SCALE GENOMIC DNA]</scope>
    <source>
        <strain evidence="7 8">CCFEE 5184</strain>
    </source>
</reference>
<keyword evidence="1 4" id="KW-0853">WD repeat</keyword>
<dbReference type="InterPro" id="IPR049566">
    <property type="entry name" value="WDR59_RTC1-like_RING_Znf"/>
</dbReference>
<feature type="repeat" description="WD" evidence="4">
    <location>
        <begin position="40"/>
        <end position="75"/>
    </location>
</feature>
<dbReference type="InterPro" id="IPR019775">
    <property type="entry name" value="WD40_repeat_CS"/>
</dbReference>
<dbReference type="PROSITE" id="PS00678">
    <property type="entry name" value="WD_REPEATS_1"/>
    <property type="match status" value="1"/>
</dbReference>
<dbReference type="EMBL" id="NAJQ01000978">
    <property type="protein sequence ID" value="TKA63178.1"/>
    <property type="molecule type" value="Genomic_DNA"/>
</dbReference>
<feature type="compositionally biased region" description="Polar residues" evidence="5">
    <location>
        <begin position="350"/>
        <end position="369"/>
    </location>
</feature>
<feature type="region of interest" description="Disordered" evidence="5">
    <location>
        <begin position="720"/>
        <end position="784"/>
    </location>
</feature>
<evidence type="ECO:0000259" key="6">
    <source>
        <dbReference type="PROSITE" id="PS50089"/>
    </source>
</evidence>
<dbReference type="PROSITE" id="PS50082">
    <property type="entry name" value="WD_REPEATS_2"/>
    <property type="match status" value="1"/>
</dbReference>
<dbReference type="GO" id="GO:0035591">
    <property type="term" value="F:signaling adaptor activity"/>
    <property type="evidence" value="ECO:0007669"/>
    <property type="project" value="TreeGrafter"/>
</dbReference>
<feature type="compositionally biased region" description="Low complexity" evidence="5">
    <location>
        <begin position="282"/>
        <end position="308"/>
    </location>
</feature>
<comment type="caution">
    <text evidence="7">The sequence shown here is derived from an EMBL/GenBank/DDBJ whole genome shotgun (WGS) entry which is preliminary data.</text>
</comment>
<name>A0A4U0WKV3_9PEZI</name>
<organism evidence="7 8">
    <name type="scientific">Friedmanniomyces simplex</name>
    <dbReference type="NCBI Taxonomy" id="329884"/>
    <lineage>
        <taxon>Eukaryota</taxon>
        <taxon>Fungi</taxon>
        <taxon>Dikarya</taxon>
        <taxon>Ascomycota</taxon>
        <taxon>Pezizomycotina</taxon>
        <taxon>Dothideomycetes</taxon>
        <taxon>Dothideomycetidae</taxon>
        <taxon>Mycosphaerellales</taxon>
        <taxon>Teratosphaeriaceae</taxon>
        <taxon>Friedmanniomyces</taxon>
    </lineage>
</organism>
<feature type="compositionally biased region" description="Polar residues" evidence="5">
    <location>
        <begin position="843"/>
        <end position="858"/>
    </location>
</feature>
<dbReference type="Proteomes" id="UP000309340">
    <property type="component" value="Unassembled WGS sequence"/>
</dbReference>
<proteinExistence type="predicted"/>
<dbReference type="GO" id="GO:0034198">
    <property type="term" value="P:cellular response to amino acid starvation"/>
    <property type="evidence" value="ECO:0007669"/>
    <property type="project" value="TreeGrafter"/>
</dbReference>
<protein>
    <recommendedName>
        <fullName evidence="6">RING-type domain-containing protein</fullName>
    </recommendedName>
</protein>
<dbReference type="Pfam" id="PF17120">
    <property type="entry name" value="zf-RING_16"/>
    <property type="match status" value="1"/>
</dbReference>
<keyword evidence="8" id="KW-1185">Reference proteome</keyword>
<dbReference type="SMART" id="SM00320">
    <property type="entry name" value="WD40"/>
    <property type="match status" value="1"/>
</dbReference>
<accession>A0A4U0WKV3</accession>
<dbReference type="STRING" id="329884.A0A4U0WKV3"/>
<dbReference type="InterPro" id="IPR001680">
    <property type="entry name" value="WD40_rpt"/>
</dbReference>
<evidence type="ECO:0000256" key="4">
    <source>
        <dbReference type="PROSITE-ProRule" id="PRU00221"/>
    </source>
</evidence>
<evidence type="ECO:0000256" key="1">
    <source>
        <dbReference type="ARBA" id="ARBA00022574"/>
    </source>
</evidence>
<dbReference type="Gene3D" id="2.130.10.10">
    <property type="entry name" value="YVTN repeat-like/Quinoprotein amine dehydrogenase"/>
    <property type="match status" value="1"/>
</dbReference>
<dbReference type="InterPro" id="IPR049567">
    <property type="entry name" value="WDR59-like"/>
</dbReference>
<evidence type="ECO:0000256" key="5">
    <source>
        <dbReference type="SAM" id="MobiDB-lite"/>
    </source>
</evidence>
<evidence type="ECO:0000313" key="8">
    <source>
        <dbReference type="Proteomes" id="UP000309340"/>
    </source>
</evidence>
<dbReference type="InterPro" id="IPR015943">
    <property type="entry name" value="WD40/YVTN_repeat-like_dom_sf"/>
</dbReference>
<feature type="region of interest" description="Disordered" evidence="5">
    <location>
        <begin position="695"/>
        <end position="714"/>
    </location>
</feature>
<keyword evidence="3" id="KW-0862">Zinc</keyword>
<sequence length="1065" mass="115242">MSLSPLNDILATAHAGLVAVWSPRQPHKPIRTIYPGSVAVTHLAWHPNISGRLLSVSADRVVRIWEVAEITAAEARSSIDEDSDEEGFFGELDELQKQTFPIAQLECNGLVTTADWVGEHGLYVLLPSRSEIRVYSLGADWEMVHEVWRAMVRFNPQALIAHSVNGSTSLTAVAPGQSESYRVPSAVLDSVGGHVQPSLPRAVENFTIPPASSGFEPLYGATKKPLVPGVHYKKFDSANLLSDGARMKPVSIAQLRAERGSFAKTSKQLQKRRRVTSSLSIARGSDTAAAADAPASPATPASRAMTSSLELPKTRDDNDDDESPMPFLSPGIPARKPSPNTAPRIEESTDLPSLQSTSFESLPSTVGQDSDSDDETFTGGMRNSSTFMPGGVNVPLPKACGALFASNGQLLTFFPPKPRPPSISSNRAPPEERADHRSHTRRIAQLFPMFGNLTAVREMSGDSTDDEQDIDEYGPDLSDVDHELPSFATHPSSFQSQSRWSTHASPTKPAFNAQDVHQILVSVHQVEELMPSRRAVAYRYRNICEDGETGSTLCRHNADVAEKAGLGDTANVWRLMALLLEDKVPLGMVKAAGPDMDVLLVARQAASLFQGKPSIDPIEEQPEELGKLRWAGSPLAAAFLVRKCFQWAERRADVQLLALLSAVFIEAEDKAPLRSSTTSHSMLARLPPHVDRIFPGSMMGSTAPEARPIPLLRNESNPSSLVYASPTKLRHSSQASSRTPSQPPTPHIGSASSTPPLSLPSFSRESSKFSGSASPEHHRSSFSAAARHYAQSITDKFASYGTSPPLKTSTSPSFNELSTSLSAAAAAAAGSWSKSVSFASPASTTRESQLSRSYTSQDLDGYDSDKTIDDTSLPHTPKLRLGPVVLHLPNSDMFTNDVAGGSTTLPLMPPDLAAKATSWRAHYAEQLRCWGLGMQAAELQKAAGMTLSDSGHSSPLAVGFVPVPKQRKATCSICFAVVTRLAQICSACLHTTHLECLDDYIATLEDDDTFECPTGCGCACDRLPYEPIELTLEKDIANDVQKTVRRKVSYTDPRRWRARMEGESW</sequence>
<keyword evidence="3" id="KW-0863">Zinc-finger</keyword>
<evidence type="ECO:0000256" key="3">
    <source>
        <dbReference type="PROSITE-ProRule" id="PRU00175"/>
    </source>
</evidence>
<dbReference type="InterPro" id="IPR001841">
    <property type="entry name" value="Znf_RING"/>
</dbReference>
<dbReference type="GO" id="GO:0035859">
    <property type="term" value="C:Seh1-associated complex"/>
    <property type="evidence" value="ECO:0007669"/>
    <property type="project" value="TreeGrafter"/>
</dbReference>
<keyword evidence="3" id="KW-0479">Metal-binding</keyword>
<evidence type="ECO:0000313" key="7">
    <source>
        <dbReference type="EMBL" id="TKA63178.1"/>
    </source>
</evidence>
<feature type="region of interest" description="Disordered" evidence="5">
    <location>
        <begin position="263"/>
        <end position="386"/>
    </location>
</feature>
<keyword evidence="2" id="KW-0677">Repeat</keyword>
<feature type="region of interest" description="Disordered" evidence="5">
    <location>
        <begin position="843"/>
        <end position="874"/>
    </location>
</feature>
<dbReference type="AlphaFoldDB" id="A0A4U0WKV3"/>
<dbReference type="GO" id="GO:1904263">
    <property type="term" value="P:positive regulation of TORC1 signaling"/>
    <property type="evidence" value="ECO:0007669"/>
    <property type="project" value="TreeGrafter"/>
</dbReference>
<dbReference type="SUPFAM" id="SSF50978">
    <property type="entry name" value="WD40 repeat-like"/>
    <property type="match status" value="1"/>
</dbReference>
<evidence type="ECO:0000256" key="2">
    <source>
        <dbReference type="ARBA" id="ARBA00022737"/>
    </source>
</evidence>
<dbReference type="PANTHER" id="PTHR46170:SF1">
    <property type="entry name" value="GATOR COMPLEX PROTEIN WDR59"/>
    <property type="match status" value="1"/>
</dbReference>
<dbReference type="InterPro" id="IPR036322">
    <property type="entry name" value="WD40_repeat_dom_sf"/>
</dbReference>
<dbReference type="GO" id="GO:0005774">
    <property type="term" value="C:vacuolar membrane"/>
    <property type="evidence" value="ECO:0007669"/>
    <property type="project" value="TreeGrafter"/>
</dbReference>
<dbReference type="PANTHER" id="PTHR46170">
    <property type="entry name" value="GATOR COMPLEX PROTEIN WDR59"/>
    <property type="match status" value="1"/>
</dbReference>
<gene>
    <name evidence="7" type="ORF">B0A55_11138</name>
</gene>
<dbReference type="GO" id="GO:0008270">
    <property type="term" value="F:zinc ion binding"/>
    <property type="evidence" value="ECO:0007669"/>
    <property type="project" value="UniProtKB-KW"/>
</dbReference>
<dbReference type="OrthoDB" id="311712at2759"/>